<dbReference type="RefSeq" id="WP_312642749.1">
    <property type="nucleotide sequence ID" value="NZ_CP116967.1"/>
</dbReference>
<dbReference type="EMBL" id="CP116967">
    <property type="protein sequence ID" value="WNM57805.1"/>
    <property type="molecule type" value="Genomic_DNA"/>
</dbReference>
<evidence type="ECO:0000256" key="3">
    <source>
        <dbReference type="SAM" id="MobiDB-lite"/>
    </source>
</evidence>
<evidence type="ECO:0000256" key="2">
    <source>
        <dbReference type="ARBA" id="ARBA00023054"/>
    </source>
</evidence>
<dbReference type="KEGG" id="nall:PP769_17815"/>
<feature type="compositionally biased region" description="Polar residues" evidence="3">
    <location>
        <begin position="1"/>
        <end position="13"/>
    </location>
</feature>
<dbReference type="SUPFAM" id="SSF111369">
    <property type="entry name" value="HlyD-like secretion proteins"/>
    <property type="match status" value="1"/>
</dbReference>
<dbReference type="AlphaFoldDB" id="A0AA96GCU9"/>
<evidence type="ECO:0000256" key="1">
    <source>
        <dbReference type="ARBA" id="ARBA00004196"/>
    </source>
</evidence>
<keyword evidence="4" id="KW-0812">Transmembrane</keyword>
<proteinExistence type="predicted"/>
<dbReference type="PANTHER" id="PTHR32347">
    <property type="entry name" value="EFFLUX SYSTEM COMPONENT YKNX-RELATED"/>
    <property type="match status" value="1"/>
</dbReference>
<dbReference type="Gene3D" id="2.40.30.170">
    <property type="match status" value="1"/>
</dbReference>
<reference evidence="5 6" key="1">
    <citation type="submission" date="2023-01" db="EMBL/GenBank/DDBJ databases">
        <title>Cultivation and genomic characterization of new, ubiquitous marine nitrite-oxidizing bacteria from the Nitrospirales.</title>
        <authorList>
            <person name="Mueller A.J."/>
            <person name="Daebeler A."/>
            <person name="Herbold C.W."/>
            <person name="Kirkegaard R.H."/>
            <person name="Daims H."/>
        </authorList>
    </citation>
    <scope>NUCLEOTIDE SEQUENCE [LARGE SCALE GENOMIC DNA]</scope>
    <source>
        <strain evidence="5 6">VA</strain>
    </source>
</reference>
<dbReference type="SUPFAM" id="SSF55781">
    <property type="entry name" value="GAF domain-like"/>
    <property type="match status" value="1"/>
</dbReference>
<dbReference type="InterPro" id="IPR029016">
    <property type="entry name" value="GAF-like_dom_sf"/>
</dbReference>
<protein>
    <submittedName>
        <fullName evidence="5">HlyD family efflux transporter periplasmic adaptor subunit</fullName>
    </submittedName>
</protein>
<feature type="region of interest" description="Disordered" evidence="3">
    <location>
        <begin position="1"/>
        <end position="31"/>
    </location>
</feature>
<name>A0AA96GCU9_9BACT</name>
<evidence type="ECO:0000256" key="4">
    <source>
        <dbReference type="SAM" id="Phobius"/>
    </source>
</evidence>
<keyword evidence="4" id="KW-0472">Membrane</keyword>
<dbReference type="InterPro" id="IPR050465">
    <property type="entry name" value="UPF0194_transport"/>
</dbReference>
<evidence type="ECO:0000313" key="5">
    <source>
        <dbReference type="EMBL" id="WNM57805.1"/>
    </source>
</evidence>
<keyword evidence="2" id="KW-0175">Coiled coil</keyword>
<keyword evidence="6" id="KW-1185">Reference proteome</keyword>
<dbReference type="PANTHER" id="PTHR32347:SF23">
    <property type="entry name" value="BLL5650 PROTEIN"/>
    <property type="match status" value="1"/>
</dbReference>
<keyword evidence="4" id="KW-1133">Transmembrane helix</keyword>
<organism evidence="5 6">
    <name type="scientific">Candidatus Nitrospira allomarina</name>
    <dbReference type="NCBI Taxonomy" id="3020900"/>
    <lineage>
        <taxon>Bacteria</taxon>
        <taxon>Pseudomonadati</taxon>
        <taxon>Nitrospirota</taxon>
        <taxon>Nitrospiria</taxon>
        <taxon>Nitrospirales</taxon>
        <taxon>Nitrospiraceae</taxon>
        <taxon>Nitrospira</taxon>
    </lineage>
</organism>
<dbReference type="GO" id="GO:0030313">
    <property type="term" value="C:cell envelope"/>
    <property type="evidence" value="ECO:0007669"/>
    <property type="project" value="UniProtKB-SubCell"/>
</dbReference>
<gene>
    <name evidence="5" type="ORF">PP769_17815</name>
</gene>
<sequence>MVQTATQTESPSRGTGKDFRPSSGLAGAPSIASKVKTEKDSNIFLALLQLESQVRKAQTVKELCFLLANETRRLVDFRQACIFSITPKGRMRGRVEAVSSVAVVDRNAPMITWIERIISELWEQGTLKDPGPLSSSHCSAELQRDWKSFAFPCVLWCPLIRQDQQVIGGLWLTREVPWQDGEVQVIRRFAETVAHAWQALGGTKRRVKNWKVLKNWLWGVLVVVIAAMWLPVRLSTLAPVEVVPRDPSVVTAPLDGVLGEILVHPNTLVQKGQTLFRYEDTTFRNQFEVAEKNLSVTWMEYRKVSQGAFVDHDTGAGMPVQASEVRLKEAERDYAWDMLQQVEVKAPRSGIVIFTDKSEWIGKPVAVGERIMEVADPQEFELKIDLPVEDAIVLREGAEVEVFLNANPLRAIPAQLIHASYHASILPTNVLAYRVEAEFMDPPEDIRIGWQGTAKIYGEPVTLFFHLFRRPLGVLRQTLGF</sequence>
<comment type="subcellular location">
    <subcellularLocation>
        <location evidence="1">Cell envelope</location>
    </subcellularLocation>
</comment>
<feature type="transmembrane region" description="Helical" evidence="4">
    <location>
        <begin position="215"/>
        <end position="232"/>
    </location>
</feature>
<evidence type="ECO:0000313" key="6">
    <source>
        <dbReference type="Proteomes" id="UP001302719"/>
    </source>
</evidence>
<dbReference type="Gene3D" id="3.30.450.40">
    <property type="match status" value="1"/>
</dbReference>
<dbReference type="Proteomes" id="UP001302719">
    <property type="component" value="Chromosome"/>
</dbReference>
<accession>A0AA96GCU9</accession>